<evidence type="ECO:0000313" key="10">
    <source>
        <dbReference type="EMBL" id="CAD8308453.1"/>
    </source>
</evidence>
<sequence length="1205" mass="131354">MHLYNLTLSRATGIQCAIYGNFSGAKAQELVVSRGKSLELLRPNESGRLQTIVATEVFGCIRSLAPFRMVGAPTDYVVAGSDSGRIVILRFNPDRNAFVKVHQETFGRSGCRRIVPGQFISCDPKGRACMIAGVEKQKFVYVLNRDNAANLTISSPLEAHKSHTLCFSIVGMDMGFDNPCFAAIELDYADVDQDPTGEAATEVQKHLTLYELDLGVNNVIRKWSDPVDNGANLLIAVPGGGDGPGGVLVCSENFIIYKNQDHEDVRAVIPRRSDLLADRGVLIVAYATHKKKAYSFFLVQSEYGDIYKVTLQSEGDTVTEVRIKYFDTVPVCASIAVLKTGFLFAASESGNHALYQFIGTGEDDDDVESSSATLVETEDGFQPVFFDPRPLKNLALVDETPSLMPVTDMKVANLLGEEIPQIYAACGRGPRSTLSVLRPGLAVSELAVSQLPGLPVLVWTVRQSTTDEFDAYIVVGFSNATLVFCIGDEVKETNDSGFLGTVRTLHTQLLHDSSMLQVHSAGLRHIRPDRRINEWKVPGRRTITHAASNEKQVIIALSGGEVIYFELDAMGLLLEERKREMEEEVLCMDVAPVPEGLVRSRFLIVGCADLTVKVLGLDPDDGLRNLALQAVPNNPVSALLLYATAVGDGPTGGASEVGGLFLHIGLENGVLMRTEVDKVTGQLSDTRSRFLGTARPRLIPTMVRGQRSMLALSSRPWLGYSDQGRFALSPLSYDALDHASSFASDQCPEGFVAIVKHQLRILSVDNVGDTFNQQVTRLRYTPRRLVLHPTARTIILAEGDHGAVALAQRADLLQRAQEAGVQLQGTEFDEEIAAAEEQFGAPRGEPGQWAACLRIVDPASLATVFVQELDNNECVTSMALATFNGGGDEPHLVVGTARGLRYMPTDCEAAYIRTYKVLAGGTGLELLHKTQVEVAAVPGALHGFKGRLLAGIGNVLRIYELGKKKLLRKCEFKKLPHNIVSLTSNGGRIIVGDSQEGLHLFRYKRVDNQLYCFADETVPRYLTAALPLDYDTTAGADKFGNIFVARLPADVSAQVEDDPTGGKLASSMSMLNGAPHKLSTIINFHVGDTVTSLQRCALQPGGQEVILYSTVMGSVGALYPFTSREDVDFFTHLEMHLRQEAPPLCGRDHMAFRSAYFPVKDVIDGDLCSQYPTLPAAKQRAIAEELDRTPGEVLKKLEDIRNKIL</sequence>
<dbReference type="FunFam" id="2.130.10.10:FF:000031">
    <property type="entry name" value="Splicing factor 3b subunit 3"/>
    <property type="match status" value="1"/>
</dbReference>
<dbReference type="EMBL" id="HBEC01042197">
    <property type="protein sequence ID" value="CAD8308453.1"/>
    <property type="molecule type" value="Transcribed_RNA"/>
</dbReference>
<evidence type="ECO:0000259" key="8">
    <source>
        <dbReference type="Pfam" id="PF10433"/>
    </source>
</evidence>
<reference evidence="10" key="1">
    <citation type="submission" date="2021-01" db="EMBL/GenBank/DDBJ databases">
        <authorList>
            <person name="Corre E."/>
            <person name="Pelletier E."/>
            <person name="Niang G."/>
            <person name="Scheremetjew M."/>
            <person name="Finn R."/>
            <person name="Kale V."/>
            <person name="Holt S."/>
            <person name="Cochrane G."/>
            <person name="Meng A."/>
            <person name="Brown T."/>
            <person name="Cohen L."/>
        </authorList>
    </citation>
    <scope>NUCLEOTIDE SEQUENCE</scope>
    <source>
        <strain evidence="10">CCMP219</strain>
    </source>
</reference>
<accession>A0A7R9Z712</accession>
<evidence type="ECO:0000259" key="7">
    <source>
        <dbReference type="Pfam" id="PF03178"/>
    </source>
</evidence>
<feature type="domain" description="RSE1/DDB1/CPSF1 C-terminal" evidence="7">
    <location>
        <begin position="851"/>
        <end position="1171"/>
    </location>
</feature>
<dbReference type="PANTHER" id="PTHR10644">
    <property type="entry name" value="DNA REPAIR/RNA PROCESSING CPSF FAMILY"/>
    <property type="match status" value="1"/>
</dbReference>
<dbReference type="GO" id="GO:0003676">
    <property type="term" value="F:nucleic acid binding"/>
    <property type="evidence" value="ECO:0007669"/>
    <property type="project" value="InterPro"/>
</dbReference>
<evidence type="ECO:0000259" key="9">
    <source>
        <dbReference type="Pfam" id="PF23726"/>
    </source>
</evidence>
<gene>
    <name evidence="10" type="ORF">CEUR00632_LOCUS19650</name>
</gene>
<evidence type="ECO:0008006" key="11">
    <source>
        <dbReference type="Google" id="ProtNLM"/>
    </source>
</evidence>
<organism evidence="10">
    <name type="scientific">Chlamydomonas euryale</name>
    <dbReference type="NCBI Taxonomy" id="1486919"/>
    <lineage>
        <taxon>Eukaryota</taxon>
        <taxon>Viridiplantae</taxon>
        <taxon>Chlorophyta</taxon>
        <taxon>core chlorophytes</taxon>
        <taxon>Chlorophyceae</taxon>
        <taxon>CS clade</taxon>
        <taxon>Chlamydomonadales</taxon>
        <taxon>Chlamydomonadaceae</taxon>
        <taxon>Chlamydomonas</taxon>
    </lineage>
</organism>
<evidence type="ECO:0000256" key="3">
    <source>
        <dbReference type="ARBA" id="ARBA00022728"/>
    </source>
</evidence>
<comment type="subcellular location">
    <subcellularLocation>
        <location evidence="1">Nucleus</location>
    </subcellularLocation>
</comment>
<dbReference type="Pfam" id="PF03178">
    <property type="entry name" value="CPSF_A"/>
    <property type="match status" value="1"/>
</dbReference>
<dbReference type="Pfam" id="PF10433">
    <property type="entry name" value="Beta-prop_RSE1_1st"/>
    <property type="match status" value="1"/>
</dbReference>
<dbReference type="AlphaFoldDB" id="A0A7R9Z712"/>
<feature type="domain" description="RSE1/DDB1/CPSF1 second beta-propeller" evidence="9">
    <location>
        <begin position="444"/>
        <end position="763"/>
    </location>
</feature>
<dbReference type="InterPro" id="IPR015943">
    <property type="entry name" value="WD40/YVTN_repeat-like_dom_sf"/>
</dbReference>
<comment type="similarity">
    <text evidence="6">Belongs to the RSE1 family.</text>
</comment>
<evidence type="ECO:0000256" key="2">
    <source>
        <dbReference type="ARBA" id="ARBA00022664"/>
    </source>
</evidence>
<dbReference type="GO" id="GO:0005681">
    <property type="term" value="C:spliceosomal complex"/>
    <property type="evidence" value="ECO:0007669"/>
    <property type="project" value="UniProtKB-KW"/>
</dbReference>
<keyword evidence="3" id="KW-0747">Spliceosome</keyword>
<dbReference type="Gene3D" id="2.130.10.10">
    <property type="entry name" value="YVTN repeat-like/Quinoprotein amine dehydrogenase"/>
    <property type="match status" value="3"/>
</dbReference>
<dbReference type="InterPro" id="IPR058543">
    <property type="entry name" value="Beta-prop_RSE1/DDB1/CPSF1_2nd"/>
</dbReference>
<dbReference type="SUPFAM" id="SSF50978">
    <property type="entry name" value="WD40 repeat-like"/>
    <property type="match status" value="1"/>
</dbReference>
<name>A0A7R9Z712_9CHLO</name>
<dbReference type="InterPro" id="IPR050358">
    <property type="entry name" value="RSE1/DDB1/CFT1"/>
</dbReference>
<dbReference type="GO" id="GO:0008380">
    <property type="term" value="P:RNA splicing"/>
    <property type="evidence" value="ECO:0007669"/>
    <property type="project" value="UniProtKB-KW"/>
</dbReference>
<dbReference type="InterPro" id="IPR004871">
    <property type="entry name" value="RSE1/DDB1/CPSF1_C"/>
</dbReference>
<evidence type="ECO:0000256" key="4">
    <source>
        <dbReference type="ARBA" id="ARBA00023187"/>
    </source>
</evidence>
<proteinExistence type="inferred from homology"/>
<dbReference type="Pfam" id="PF23726">
    <property type="entry name" value="Beta-prop_RSE1_2nd"/>
    <property type="match status" value="1"/>
</dbReference>
<keyword evidence="4" id="KW-0508">mRNA splicing</keyword>
<evidence type="ECO:0000256" key="1">
    <source>
        <dbReference type="ARBA" id="ARBA00004123"/>
    </source>
</evidence>
<evidence type="ECO:0000256" key="6">
    <source>
        <dbReference type="ARBA" id="ARBA00038266"/>
    </source>
</evidence>
<dbReference type="InterPro" id="IPR036322">
    <property type="entry name" value="WD40_repeat_dom_sf"/>
</dbReference>
<keyword evidence="2" id="KW-0507">mRNA processing</keyword>
<keyword evidence="5" id="KW-0539">Nucleus</keyword>
<protein>
    <recommendedName>
        <fullName evidence="11">DNA damage-binding protein 1</fullName>
    </recommendedName>
</protein>
<feature type="domain" description="RSE1/DDB1/CPSF1 first beta-propeller" evidence="8">
    <location>
        <begin position="14"/>
        <end position="396"/>
    </location>
</feature>
<dbReference type="FunFam" id="2.130.10.10:FF:000640">
    <property type="entry name" value="Splicing factor 3B subunit 3"/>
    <property type="match status" value="1"/>
</dbReference>
<dbReference type="GO" id="GO:0006397">
    <property type="term" value="P:mRNA processing"/>
    <property type="evidence" value="ECO:0007669"/>
    <property type="project" value="UniProtKB-KW"/>
</dbReference>
<dbReference type="InterPro" id="IPR018846">
    <property type="entry name" value="Beta-prop_RSE1/DDB1/CPSF1_1st"/>
</dbReference>
<evidence type="ECO:0000256" key="5">
    <source>
        <dbReference type="ARBA" id="ARBA00023242"/>
    </source>
</evidence>